<dbReference type="EMBL" id="RCSS01000677">
    <property type="protein sequence ID" value="RVD91032.1"/>
    <property type="molecule type" value="Genomic_DNA"/>
</dbReference>
<reference evidence="1 2" key="1">
    <citation type="submission" date="2018-10" db="EMBL/GenBank/DDBJ databases">
        <title>Draft genome sequence of the microsporidian Tubulinosema ratisbonensis.</title>
        <authorList>
            <person name="Polonais V."/>
            <person name="Peyretaillade E."/>
            <person name="Niehus S."/>
            <person name="Wawrzyniak I."/>
            <person name="Franchet A."/>
            <person name="Gaspin C."/>
            <person name="Reichstadt M."/>
            <person name="Belser C."/>
            <person name="Labadie K."/>
            <person name="Delbac F."/>
            <person name="Ferrandon D."/>
        </authorList>
    </citation>
    <scope>NUCLEOTIDE SEQUENCE [LARGE SCALE GENOMIC DNA]</scope>
    <source>
        <strain evidence="1 2">Franzen</strain>
    </source>
</reference>
<keyword evidence="2" id="KW-1185">Reference proteome</keyword>
<protein>
    <submittedName>
        <fullName evidence="1">Uncharacterized protein</fullName>
    </submittedName>
</protein>
<accession>A0A437AIQ7</accession>
<evidence type="ECO:0000313" key="2">
    <source>
        <dbReference type="Proteomes" id="UP000282876"/>
    </source>
</evidence>
<dbReference type="Proteomes" id="UP000282876">
    <property type="component" value="Unassembled WGS sequence"/>
</dbReference>
<name>A0A437AIQ7_9MICR</name>
<gene>
    <name evidence="1" type="ORF">TUBRATIS_25340</name>
</gene>
<sequence>MIFLFTIIKSLYFIDENTGLYITSLQNILTVTDSIHKAIDLIPITDGCGIHYIFQDKASGLVLDEIDGIAQLTEYLGIERQRFSLLFDVNGKFQLTKGDYFFVRNKDRFVWTGGLCGSTYSNGLLMINSKMSFTLPSLEFPEIALEDYHKKGML</sequence>
<organism evidence="1 2">
    <name type="scientific">Tubulinosema ratisbonensis</name>
    <dbReference type="NCBI Taxonomy" id="291195"/>
    <lineage>
        <taxon>Eukaryota</taxon>
        <taxon>Fungi</taxon>
        <taxon>Fungi incertae sedis</taxon>
        <taxon>Microsporidia</taxon>
        <taxon>Tubulinosematoidea</taxon>
        <taxon>Tubulinosematidae</taxon>
        <taxon>Tubulinosema</taxon>
    </lineage>
</organism>
<dbReference type="VEuPathDB" id="MicrosporidiaDB:TUBRATIS_25340"/>
<dbReference type="AlphaFoldDB" id="A0A437AIQ7"/>
<evidence type="ECO:0000313" key="1">
    <source>
        <dbReference type="EMBL" id="RVD91032.1"/>
    </source>
</evidence>
<proteinExistence type="predicted"/>
<comment type="caution">
    <text evidence="1">The sequence shown here is derived from an EMBL/GenBank/DDBJ whole genome shotgun (WGS) entry which is preliminary data.</text>
</comment>
<dbReference type="OrthoDB" id="2186812at2759"/>